<evidence type="ECO:0000256" key="3">
    <source>
        <dbReference type="PROSITE-ProRule" id="PRU00497"/>
    </source>
</evidence>
<dbReference type="Proteomes" id="UP000299102">
    <property type="component" value="Unassembled WGS sequence"/>
</dbReference>
<dbReference type="GO" id="GO:0042302">
    <property type="term" value="F:structural constituent of cuticle"/>
    <property type="evidence" value="ECO:0007669"/>
    <property type="project" value="UniProtKB-UniRule"/>
</dbReference>
<evidence type="ECO:0000256" key="1">
    <source>
        <dbReference type="ARBA" id="ARBA00022460"/>
    </source>
</evidence>
<sequence>MHEAFPEYKFAYSVHDHHTGDVKAQHEVRHGDVVKGGYELVEPDGNLRKVDYEADDHTGGVRKERVASPSLFKIFIYEYLYDLKEYECGLRMGELSVIWLLLADSHLLTLFGVLAGVFADVGHHHAVSHQSMVKHDHHAPHHVPVAIVPVLAPHSHHDLSAHALHPVHSHEHHGHHGLLHHIGHHAPVHHKEYAWAYPAYEFSYKVADPHTGDYKSQHEVRDGDVVKGQYSLMEPDGNIRTVTYHADDHSGFNAVVHHSSPHHHVYIAHNKPHHEHHATHIASVAPVVHHAKYYDYGAYPWYRYGYGHHGQYSHYGHGHDARLVHHGPYHAPYIYALHH</sequence>
<organism evidence="4 5">
    <name type="scientific">Eumeta variegata</name>
    <name type="common">Bagworm moth</name>
    <name type="synonym">Eumeta japonica</name>
    <dbReference type="NCBI Taxonomy" id="151549"/>
    <lineage>
        <taxon>Eukaryota</taxon>
        <taxon>Metazoa</taxon>
        <taxon>Ecdysozoa</taxon>
        <taxon>Arthropoda</taxon>
        <taxon>Hexapoda</taxon>
        <taxon>Insecta</taxon>
        <taxon>Pterygota</taxon>
        <taxon>Neoptera</taxon>
        <taxon>Endopterygota</taxon>
        <taxon>Lepidoptera</taxon>
        <taxon>Glossata</taxon>
        <taxon>Ditrysia</taxon>
        <taxon>Tineoidea</taxon>
        <taxon>Psychidae</taxon>
        <taxon>Oiketicinae</taxon>
        <taxon>Eumeta</taxon>
    </lineage>
</organism>
<evidence type="ECO:0000313" key="5">
    <source>
        <dbReference type="Proteomes" id="UP000299102"/>
    </source>
</evidence>
<dbReference type="Pfam" id="PF00379">
    <property type="entry name" value="Chitin_bind_4"/>
    <property type="match status" value="2"/>
</dbReference>
<dbReference type="GO" id="GO:0005615">
    <property type="term" value="C:extracellular space"/>
    <property type="evidence" value="ECO:0007669"/>
    <property type="project" value="TreeGrafter"/>
</dbReference>
<protein>
    <submittedName>
        <fullName evidence="4">Cuticle protein 8</fullName>
    </submittedName>
</protein>
<dbReference type="AlphaFoldDB" id="A0A4C1XJ89"/>
<keyword evidence="2" id="KW-0732">Signal</keyword>
<keyword evidence="1 3" id="KW-0193">Cuticle</keyword>
<dbReference type="PRINTS" id="PR00947">
    <property type="entry name" value="CUTICLE"/>
</dbReference>
<proteinExistence type="predicted"/>
<evidence type="ECO:0000313" key="4">
    <source>
        <dbReference type="EMBL" id="GBP63190.1"/>
    </source>
</evidence>
<dbReference type="EMBL" id="BGZK01000862">
    <property type="protein sequence ID" value="GBP63190.1"/>
    <property type="molecule type" value="Genomic_DNA"/>
</dbReference>
<gene>
    <name evidence="4" type="ORF">EVAR_102353_1</name>
</gene>
<dbReference type="InterPro" id="IPR000618">
    <property type="entry name" value="Insect_cuticle"/>
</dbReference>
<dbReference type="PROSITE" id="PS00233">
    <property type="entry name" value="CHIT_BIND_RR_1"/>
    <property type="match status" value="1"/>
</dbReference>
<dbReference type="InterPro" id="IPR051217">
    <property type="entry name" value="Insect_Cuticle_Struc_Prot"/>
</dbReference>
<dbReference type="PANTHER" id="PTHR12236">
    <property type="entry name" value="STRUCTURAL CONTITUENT OF CUTICLE"/>
    <property type="match status" value="1"/>
</dbReference>
<dbReference type="STRING" id="151549.A0A4C1XJ89"/>
<dbReference type="PANTHER" id="PTHR12236:SF95">
    <property type="entry name" value="CUTICULAR PROTEIN 76BD, ISOFORM C-RELATED"/>
    <property type="match status" value="1"/>
</dbReference>
<keyword evidence="5" id="KW-1185">Reference proteome</keyword>
<dbReference type="InterPro" id="IPR031311">
    <property type="entry name" value="CHIT_BIND_RR_consensus"/>
</dbReference>
<dbReference type="OrthoDB" id="6931597at2759"/>
<dbReference type="GO" id="GO:0031012">
    <property type="term" value="C:extracellular matrix"/>
    <property type="evidence" value="ECO:0007669"/>
    <property type="project" value="TreeGrafter"/>
</dbReference>
<evidence type="ECO:0000256" key="2">
    <source>
        <dbReference type="ARBA" id="ARBA00022729"/>
    </source>
</evidence>
<accession>A0A4C1XJ89</accession>
<reference evidence="4 5" key="1">
    <citation type="journal article" date="2019" name="Commun. Biol.">
        <title>The bagworm genome reveals a unique fibroin gene that provides high tensile strength.</title>
        <authorList>
            <person name="Kono N."/>
            <person name="Nakamura H."/>
            <person name="Ohtoshi R."/>
            <person name="Tomita M."/>
            <person name="Numata K."/>
            <person name="Arakawa K."/>
        </authorList>
    </citation>
    <scope>NUCLEOTIDE SEQUENCE [LARGE SCALE GENOMIC DNA]</scope>
</reference>
<dbReference type="PROSITE" id="PS51155">
    <property type="entry name" value="CHIT_BIND_RR_2"/>
    <property type="match status" value="2"/>
</dbReference>
<name>A0A4C1XJ89_EUMVA</name>
<comment type="caution">
    <text evidence="4">The sequence shown here is derived from an EMBL/GenBank/DDBJ whole genome shotgun (WGS) entry which is preliminary data.</text>
</comment>